<evidence type="ECO:0000256" key="5">
    <source>
        <dbReference type="ARBA" id="ARBA00023034"/>
    </source>
</evidence>
<dbReference type="Pfam" id="PF20655">
    <property type="entry name" value="Vps52_C"/>
    <property type="match status" value="1"/>
</dbReference>
<dbReference type="EMBL" id="GL996500">
    <property type="protein sequence ID" value="EGW33661.1"/>
    <property type="molecule type" value="Genomic_DNA"/>
</dbReference>
<sequence length="619" mass="71351">MSALQSLKRIIPLEGTIQQQDSPEVFSHDNIVQLLNDNSIDHHPQSLEHLRLALQEQPDTNVDKLIEYISKFESYDAQIKHYKTKLEPVGVILNEFNNELAMLSSSLVSLEQQSTKLSKDSKLQTIITEKLNPVVLDLMIPPDIVNSIIKEPVDSKFLDNLKFILEKRQLIVNIRSGNTEASIAELYQDSTALSQLEAGVTLLESKAVERIRDFIITQIRMLRLSSKASSQHIQQRLLEVKEAYYFLTAQHKELAQQLRLAYIYTMKWYYQSKFAKYLYALQKLHLRPVDISIVLGYSSKDENHSMFSTSSWKGWMPSTSSTLQPSTGPGQPHHTQLSIGEYLLSFEKRIEVLTVKGKTAVPSQIAETSPFPYWTEFVYNQFLMAIMDNVVVEYLFMVEFFYQGNEKFEKEGDKEWAEIMFESVFVLGKEFLNWIMAVNTSVLDPVNYDSFGIILIIKLIQESQNRLHNEYHIPILDEYLNSCLLALWPQFTRAIDANCESMKKAILRTKKITGLAPLNITQQFAQFLSALLRLTIPNKDYHGEPLYTSVGRLCNDFESCLTKCSNHALGNKTTEKEIFLYNNYFLIVNILTNENVESNEFIEEQISHFQLLTDAYKKH</sequence>
<dbReference type="PANTHER" id="PTHR14190:SF7">
    <property type="entry name" value="VACUOLAR PROTEIN SORTING-ASSOCIATED PROTEIN 52 HOMOLOG"/>
    <property type="match status" value="1"/>
</dbReference>
<evidence type="ECO:0000256" key="3">
    <source>
        <dbReference type="ARBA" id="ARBA00022448"/>
    </source>
</evidence>
<evidence type="ECO:0000313" key="8">
    <source>
        <dbReference type="EMBL" id="EGW33661.1"/>
    </source>
</evidence>
<dbReference type="GO" id="GO:0006896">
    <property type="term" value="P:Golgi to vacuole transport"/>
    <property type="evidence" value="ECO:0007669"/>
    <property type="project" value="TreeGrafter"/>
</dbReference>
<dbReference type="GO" id="GO:0032456">
    <property type="term" value="P:endocytic recycling"/>
    <property type="evidence" value="ECO:0007669"/>
    <property type="project" value="TreeGrafter"/>
</dbReference>
<dbReference type="Proteomes" id="UP000000709">
    <property type="component" value="Unassembled WGS sequence"/>
</dbReference>
<comment type="similarity">
    <text evidence="2">Belongs to the VPS52 family.</text>
</comment>
<evidence type="ECO:0000256" key="4">
    <source>
        <dbReference type="ARBA" id="ARBA00022927"/>
    </source>
</evidence>
<dbReference type="HOGENOM" id="CLU_010797_1_0_1"/>
<dbReference type="InterPro" id="IPR048319">
    <property type="entry name" value="Vps52_CC"/>
</dbReference>
<reference evidence="8 9" key="1">
    <citation type="journal article" date="2011" name="Proc. Natl. Acad. Sci. U.S.A.">
        <title>Comparative genomics of xylose-fermenting fungi for enhanced biofuel production.</title>
        <authorList>
            <person name="Wohlbach D.J."/>
            <person name="Kuo A."/>
            <person name="Sato T.K."/>
            <person name="Potts K.M."/>
            <person name="Salamov A.A."/>
            <person name="LaButti K.M."/>
            <person name="Sun H."/>
            <person name="Clum A."/>
            <person name="Pangilinan J.L."/>
            <person name="Lindquist E.A."/>
            <person name="Lucas S."/>
            <person name="Lapidus A."/>
            <person name="Jin M."/>
            <person name="Gunawan C."/>
            <person name="Balan V."/>
            <person name="Dale B.E."/>
            <person name="Jeffries T.W."/>
            <person name="Zinkel R."/>
            <person name="Barry K.W."/>
            <person name="Grigoriev I.V."/>
            <person name="Gasch A.P."/>
        </authorList>
    </citation>
    <scope>NUCLEOTIDE SEQUENCE [LARGE SCALE GENOMIC DNA]</scope>
    <source>
        <strain evidence="9">NRRL Y-27907 / 11-Y1</strain>
    </source>
</reference>
<evidence type="ECO:0000259" key="7">
    <source>
        <dbReference type="Pfam" id="PF20655"/>
    </source>
</evidence>
<evidence type="ECO:0000259" key="6">
    <source>
        <dbReference type="Pfam" id="PF04129"/>
    </source>
</evidence>
<dbReference type="eggNOG" id="KOG1961">
    <property type="taxonomic scope" value="Eukaryota"/>
</dbReference>
<dbReference type="GO" id="GO:0042147">
    <property type="term" value="P:retrograde transport, endosome to Golgi"/>
    <property type="evidence" value="ECO:0007669"/>
    <property type="project" value="TreeGrafter"/>
</dbReference>
<keyword evidence="3" id="KW-0813">Transport</keyword>
<dbReference type="GO" id="GO:0000938">
    <property type="term" value="C:GARP complex"/>
    <property type="evidence" value="ECO:0007669"/>
    <property type="project" value="TreeGrafter"/>
</dbReference>
<dbReference type="FunCoup" id="G3AI92">
    <property type="interactions" value="878"/>
</dbReference>
<feature type="domain" description="Vps52 C-terminal" evidence="7">
    <location>
        <begin position="341"/>
        <end position="600"/>
    </location>
</feature>
<protein>
    <recommendedName>
        <fullName evidence="10">Vacuolar protein sorting-associated protein 52</fullName>
    </recommendedName>
</protein>
<accession>G3AI92</accession>
<keyword evidence="9" id="KW-1185">Reference proteome</keyword>
<dbReference type="Pfam" id="PF04129">
    <property type="entry name" value="Vps52_CC"/>
    <property type="match status" value="1"/>
</dbReference>
<keyword evidence="4" id="KW-0653">Protein transport</keyword>
<dbReference type="GeneID" id="18870756"/>
<evidence type="ECO:0008006" key="10">
    <source>
        <dbReference type="Google" id="ProtNLM"/>
    </source>
</evidence>
<gene>
    <name evidence="8" type="ORF">SPAPADRAFT_147530</name>
</gene>
<evidence type="ECO:0000313" key="9">
    <source>
        <dbReference type="Proteomes" id="UP000000709"/>
    </source>
</evidence>
<dbReference type="KEGG" id="spaa:SPAPADRAFT_147530"/>
<dbReference type="GO" id="GO:0015031">
    <property type="term" value="P:protein transport"/>
    <property type="evidence" value="ECO:0007669"/>
    <property type="project" value="UniProtKB-KW"/>
</dbReference>
<dbReference type="GO" id="GO:0005829">
    <property type="term" value="C:cytosol"/>
    <property type="evidence" value="ECO:0007669"/>
    <property type="project" value="GOC"/>
</dbReference>
<dbReference type="InterPro" id="IPR007258">
    <property type="entry name" value="Vps52"/>
</dbReference>
<dbReference type="STRING" id="619300.G3AI92"/>
<evidence type="ECO:0000256" key="2">
    <source>
        <dbReference type="ARBA" id="ARBA00008180"/>
    </source>
</evidence>
<name>G3AI92_SPAPN</name>
<dbReference type="PANTHER" id="PTHR14190">
    <property type="entry name" value="SUPPRESSOR OF ACTIN MUTATIONS 2/VACUOLAR PROTEIN SORTING 52"/>
    <property type="match status" value="1"/>
</dbReference>
<dbReference type="RefSeq" id="XP_007373245.1">
    <property type="nucleotide sequence ID" value="XM_007373183.1"/>
</dbReference>
<proteinExistence type="inferred from homology"/>
<dbReference type="OrthoDB" id="19482at2759"/>
<comment type="subcellular location">
    <subcellularLocation>
        <location evidence="1">Golgi apparatus</location>
        <location evidence="1">trans-Golgi network</location>
    </subcellularLocation>
</comment>
<feature type="domain" description="Vps52 coiled-coil" evidence="6">
    <location>
        <begin position="71"/>
        <end position="247"/>
    </location>
</feature>
<dbReference type="InterPro" id="IPR048361">
    <property type="entry name" value="Vps52_C"/>
</dbReference>
<dbReference type="AlphaFoldDB" id="G3AI92"/>
<keyword evidence="5" id="KW-0333">Golgi apparatus</keyword>
<dbReference type="GO" id="GO:0019905">
    <property type="term" value="F:syntaxin binding"/>
    <property type="evidence" value="ECO:0007669"/>
    <property type="project" value="TreeGrafter"/>
</dbReference>
<dbReference type="OMA" id="IHVVMVE"/>
<dbReference type="InParanoid" id="G3AI92"/>
<organism evidence="9">
    <name type="scientific">Spathaspora passalidarum (strain NRRL Y-27907 / 11-Y1)</name>
    <dbReference type="NCBI Taxonomy" id="619300"/>
    <lineage>
        <taxon>Eukaryota</taxon>
        <taxon>Fungi</taxon>
        <taxon>Dikarya</taxon>
        <taxon>Ascomycota</taxon>
        <taxon>Saccharomycotina</taxon>
        <taxon>Pichiomycetes</taxon>
        <taxon>Debaryomycetaceae</taxon>
        <taxon>Spathaspora</taxon>
    </lineage>
</organism>
<evidence type="ECO:0000256" key="1">
    <source>
        <dbReference type="ARBA" id="ARBA00004601"/>
    </source>
</evidence>